<keyword evidence="1" id="KW-0472">Membrane</keyword>
<evidence type="ECO:0000313" key="2">
    <source>
        <dbReference type="EMBL" id="POM74003.1"/>
    </source>
</evidence>
<comment type="caution">
    <text evidence="2">The sequence shown here is derived from an EMBL/GenBank/DDBJ whole genome shotgun (WGS) entry which is preliminary data.</text>
</comment>
<keyword evidence="1" id="KW-1133">Transmembrane helix</keyword>
<sequence length="264" mass="30177">MYASYNLSYVNELELITPVVDCTFDLLVSGDKTVARIYYLTRQKSNPKNVLLLSTMLSAQDYEVAQQFQRGAGMVLLVTAIDDMQTPELTHHIAVALNYPYAAEPEFAYSELQGIDGDNYWILKILPNQRTKDPSKDVRMARRFGRYKGDVTSQSNIETAHWDLSSDPATELSEWRWYSRAVLHDSWAWAHAIHGIFALNVIFDLSVLAFVIYRRLRMGHIWVGDAFSTISRDSITDLHIVFYKPELVQADLLSIYMNVVGDIV</sequence>
<evidence type="ECO:0000313" key="3">
    <source>
        <dbReference type="Proteomes" id="UP000237271"/>
    </source>
</evidence>
<evidence type="ECO:0000256" key="1">
    <source>
        <dbReference type="SAM" id="Phobius"/>
    </source>
</evidence>
<feature type="transmembrane region" description="Helical" evidence="1">
    <location>
        <begin position="187"/>
        <end position="213"/>
    </location>
</feature>
<dbReference type="AlphaFoldDB" id="A0A2P4Y869"/>
<organism evidence="2 3">
    <name type="scientific">Phytophthora palmivora</name>
    <dbReference type="NCBI Taxonomy" id="4796"/>
    <lineage>
        <taxon>Eukaryota</taxon>
        <taxon>Sar</taxon>
        <taxon>Stramenopiles</taxon>
        <taxon>Oomycota</taxon>
        <taxon>Peronosporomycetes</taxon>
        <taxon>Peronosporales</taxon>
        <taxon>Peronosporaceae</taxon>
        <taxon>Phytophthora</taxon>
    </lineage>
</organism>
<keyword evidence="3" id="KW-1185">Reference proteome</keyword>
<name>A0A2P4Y869_9STRA</name>
<dbReference type="OrthoDB" id="64243at2759"/>
<protein>
    <submittedName>
        <fullName evidence="2">Transmembrane protein</fullName>
    </submittedName>
</protein>
<accession>A0A2P4Y869</accession>
<dbReference type="EMBL" id="NCKW01004951">
    <property type="protein sequence ID" value="POM74003.1"/>
    <property type="molecule type" value="Genomic_DNA"/>
</dbReference>
<gene>
    <name evidence="2" type="ORF">PHPALM_9087</name>
</gene>
<proteinExistence type="predicted"/>
<keyword evidence="1 2" id="KW-0812">Transmembrane</keyword>
<reference evidence="2 3" key="1">
    <citation type="journal article" date="2017" name="Genome Biol. Evol.">
        <title>Phytophthora megakarya and P. palmivora, closely related causal agents of cacao black pod rot, underwent increases in genome sizes and gene numbers by different mechanisms.</title>
        <authorList>
            <person name="Ali S.S."/>
            <person name="Shao J."/>
            <person name="Lary D.J."/>
            <person name="Kronmiller B."/>
            <person name="Shen D."/>
            <person name="Strem M.D."/>
            <person name="Amoako-Attah I."/>
            <person name="Akrofi A.Y."/>
            <person name="Begoude B.A."/>
            <person name="Ten Hoopen G.M."/>
            <person name="Coulibaly K."/>
            <person name="Kebe B.I."/>
            <person name="Melnick R.L."/>
            <person name="Guiltinan M.J."/>
            <person name="Tyler B.M."/>
            <person name="Meinhardt L.W."/>
            <person name="Bailey B.A."/>
        </authorList>
    </citation>
    <scope>NUCLEOTIDE SEQUENCE [LARGE SCALE GENOMIC DNA]</scope>
    <source>
        <strain evidence="3">sbr112.9</strain>
    </source>
</reference>
<dbReference type="Proteomes" id="UP000237271">
    <property type="component" value="Unassembled WGS sequence"/>
</dbReference>